<keyword evidence="3" id="KW-1185">Reference proteome</keyword>
<keyword evidence="1" id="KW-1133">Transmembrane helix</keyword>
<evidence type="ECO:0000256" key="1">
    <source>
        <dbReference type="SAM" id="Phobius"/>
    </source>
</evidence>
<dbReference type="InParanoid" id="T0Q1X9"/>
<keyword evidence="1" id="KW-0472">Membrane</keyword>
<feature type="transmembrane region" description="Helical" evidence="1">
    <location>
        <begin position="140"/>
        <end position="162"/>
    </location>
</feature>
<evidence type="ECO:0000313" key="2">
    <source>
        <dbReference type="EMBL" id="EQC27385.1"/>
    </source>
</evidence>
<dbReference type="VEuPathDB" id="FungiDB:SDRG_14826"/>
<organism evidence="2 3">
    <name type="scientific">Saprolegnia diclina (strain VS20)</name>
    <dbReference type="NCBI Taxonomy" id="1156394"/>
    <lineage>
        <taxon>Eukaryota</taxon>
        <taxon>Sar</taxon>
        <taxon>Stramenopiles</taxon>
        <taxon>Oomycota</taxon>
        <taxon>Saprolegniomycetes</taxon>
        <taxon>Saprolegniales</taxon>
        <taxon>Saprolegniaceae</taxon>
        <taxon>Saprolegnia</taxon>
    </lineage>
</organism>
<evidence type="ECO:0000313" key="3">
    <source>
        <dbReference type="Proteomes" id="UP000030762"/>
    </source>
</evidence>
<dbReference type="RefSeq" id="XP_008619204.1">
    <property type="nucleotide sequence ID" value="XM_008620982.1"/>
</dbReference>
<name>T0Q1X9_SAPDV</name>
<dbReference type="Proteomes" id="UP000030762">
    <property type="component" value="Unassembled WGS sequence"/>
</dbReference>
<feature type="transmembrane region" description="Helical" evidence="1">
    <location>
        <begin position="21"/>
        <end position="39"/>
    </location>
</feature>
<dbReference type="GeneID" id="19955553"/>
<keyword evidence="1" id="KW-0812">Transmembrane</keyword>
<reference evidence="2 3" key="1">
    <citation type="submission" date="2012-04" db="EMBL/GenBank/DDBJ databases">
        <title>The Genome Sequence of Saprolegnia declina VS20.</title>
        <authorList>
            <consortium name="The Broad Institute Genome Sequencing Platform"/>
            <person name="Russ C."/>
            <person name="Nusbaum C."/>
            <person name="Tyler B."/>
            <person name="van West P."/>
            <person name="Dieguez-Uribeondo J."/>
            <person name="de Bruijn I."/>
            <person name="Tripathy S."/>
            <person name="Jiang R."/>
            <person name="Young S.K."/>
            <person name="Zeng Q."/>
            <person name="Gargeya S."/>
            <person name="Fitzgerald M."/>
            <person name="Haas B."/>
            <person name="Abouelleil A."/>
            <person name="Alvarado L."/>
            <person name="Arachchi H.M."/>
            <person name="Berlin A."/>
            <person name="Chapman S.B."/>
            <person name="Goldberg J."/>
            <person name="Griggs A."/>
            <person name="Gujja S."/>
            <person name="Hansen M."/>
            <person name="Howarth C."/>
            <person name="Imamovic A."/>
            <person name="Larimer J."/>
            <person name="McCowen C."/>
            <person name="Montmayeur A."/>
            <person name="Murphy C."/>
            <person name="Neiman D."/>
            <person name="Pearson M."/>
            <person name="Priest M."/>
            <person name="Roberts A."/>
            <person name="Saif S."/>
            <person name="Shea T."/>
            <person name="Sisk P."/>
            <person name="Sykes S."/>
            <person name="Wortman J."/>
            <person name="Nusbaum C."/>
            <person name="Birren B."/>
        </authorList>
    </citation>
    <scope>NUCLEOTIDE SEQUENCE [LARGE SCALE GENOMIC DNA]</scope>
    <source>
        <strain evidence="2 3">VS20</strain>
    </source>
</reference>
<dbReference type="EMBL" id="JH767209">
    <property type="protein sequence ID" value="EQC27385.1"/>
    <property type="molecule type" value="Genomic_DNA"/>
</dbReference>
<proteinExistence type="predicted"/>
<accession>T0Q1X9</accession>
<sequence>MTTETEQHHAPHAKCRDRLRTLCILALFGLTAVLAITLFDASSHAEPYTAPPAMFNASACSACATDADFCSKKYFAGATSKMQACPTPTTADPCCCPTSARRSDGTKFAGACWPTSLDATCLCSFTPAESTNHGTFNSSVVRYVVVAAMAALVLMICVLACVDRRTTKRPPAADVNAEAAAV</sequence>
<protein>
    <submittedName>
        <fullName evidence="2">Uncharacterized protein</fullName>
    </submittedName>
</protein>
<dbReference type="AlphaFoldDB" id="T0Q1X9"/>
<gene>
    <name evidence="2" type="ORF">SDRG_14826</name>
</gene>